<evidence type="ECO:0000313" key="2">
    <source>
        <dbReference type="Proteomes" id="UP000799421"/>
    </source>
</evidence>
<keyword evidence="2" id="KW-1185">Reference proteome</keyword>
<accession>A0A6A7BTC9</accession>
<organism evidence="1 2">
    <name type="scientific">Piedraia hortae CBS 480.64</name>
    <dbReference type="NCBI Taxonomy" id="1314780"/>
    <lineage>
        <taxon>Eukaryota</taxon>
        <taxon>Fungi</taxon>
        <taxon>Dikarya</taxon>
        <taxon>Ascomycota</taxon>
        <taxon>Pezizomycotina</taxon>
        <taxon>Dothideomycetes</taxon>
        <taxon>Dothideomycetidae</taxon>
        <taxon>Capnodiales</taxon>
        <taxon>Piedraiaceae</taxon>
        <taxon>Piedraia</taxon>
    </lineage>
</organism>
<sequence>MPFDDRLMLIFDSSKRFLTHKSLRQVSVRAKYSASVEESTTSRCSFDLQTTGALFSIMRNPAVDIDVDGSPAKSAAEYATTFVPSCYFR</sequence>
<proteinExistence type="predicted"/>
<gene>
    <name evidence="1" type="ORF">K470DRAFT_259691</name>
</gene>
<name>A0A6A7BTC9_9PEZI</name>
<dbReference type="AlphaFoldDB" id="A0A6A7BTC9"/>
<protein>
    <submittedName>
        <fullName evidence="1">Uncharacterized protein</fullName>
    </submittedName>
</protein>
<evidence type="ECO:0000313" key="1">
    <source>
        <dbReference type="EMBL" id="KAF2858511.1"/>
    </source>
</evidence>
<dbReference type="EMBL" id="MU006008">
    <property type="protein sequence ID" value="KAF2858511.1"/>
    <property type="molecule type" value="Genomic_DNA"/>
</dbReference>
<dbReference type="Proteomes" id="UP000799421">
    <property type="component" value="Unassembled WGS sequence"/>
</dbReference>
<reference evidence="1" key="1">
    <citation type="journal article" date="2020" name="Stud. Mycol.">
        <title>101 Dothideomycetes genomes: a test case for predicting lifestyles and emergence of pathogens.</title>
        <authorList>
            <person name="Haridas S."/>
            <person name="Albert R."/>
            <person name="Binder M."/>
            <person name="Bloem J."/>
            <person name="Labutti K."/>
            <person name="Salamov A."/>
            <person name="Andreopoulos B."/>
            <person name="Baker S."/>
            <person name="Barry K."/>
            <person name="Bills G."/>
            <person name="Bluhm B."/>
            <person name="Cannon C."/>
            <person name="Castanera R."/>
            <person name="Culley D."/>
            <person name="Daum C."/>
            <person name="Ezra D."/>
            <person name="Gonzalez J."/>
            <person name="Henrissat B."/>
            <person name="Kuo A."/>
            <person name="Liang C."/>
            <person name="Lipzen A."/>
            <person name="Lutzoni F."/>
            <person name="Magnuson J."/>
            <person name="Mondo S."/>
            <person name="Nolan M."/>
            <person name="Ohm R."/>
            <person name="Pangilinan J."/>
            <person name="Park H.-J."/>
            <person name="Ramirez L."/>
            <person name="Alfaro M."/>
            <person name="Sun H."/>
            <person name="Tritt A."/>
            <person name="Yoshinaga Y."/>
            <person name="Zwiers L.-H."/>
            <person name="Turgeon B."/>
            <person name="Goodwin S."/>
            <person name="Spatafora J."/>
            <person name="Crous P."/>
            <person name="Grigoriev I."/>
        </authorList>
    </citation>
    <scope>NUCLEOTIDE SEQUENCE</scope>
    <source>
        <strain evidence="1">CBS 480.64</strain>
    </source>
</reference>